<feature type="non-terminal residue" evidence="1">
    <location>
        <position position="90"/>
    </location>
</feature>
<dbReference type="GO" id="GO:0097367">
    <property type="term" value="F:carbohydrate derivative binding"/>
    <property type="evidence" value="ECO:0007669"/>
    <property type="project" value="InterPro"/>
</dbReference>
<organism evidence="1">
    <name type="scientific">marine metagenome</name>
    <dbReference type="NCBI Taxonomy" id="408172"/>
    <lineage>
        <taxon>unclassified sequences</taxon>
        <taxon>metagenomes</taxon>
        <taxon>ecological metagenomes</taxon>
    </lineage>
</organism>
<dbReference type="AlphaFoldDB" id="A0A383F5A6"/>
<sequence>MTDNQFLKSYLEDLSNLIKPDDDLIKSLIHIRDLLLEVKSHNKKVLIFGNGGSASIASHFSVDLTKNAKLRCLNFNEADLITCFANDFGF</sequence>
<dbReference type="InterPro" id="IPR046348">
    <property type="entry name" value="SIS_dom_sf"/>
</dbReference>
<name>A0A383F5A6_9ZZZZ</name>
<reference evidence="1" key="1">
    <citation type="submission" date="2018-05" db="EMBL/GenBank/DDBJ databases">
        <authorList>
            <person name="Lanie J.A."/>
            <person name="Ng W.-L."/>
            <person name="Kazmierczak K.M."/>
            <person name="Andrzejewski T.M."/>
            <person name="Davidsen T.M."/>
            <person name="Wayne K.J."/>
            <person name="Tettelin H."/>
            <person name="Glass J.I."/>
            <person name="Rusch D."/>
            <person name="Podicherti R."/>
            <person name="Tsui H.-C.T."/>
            <person name="Winkler M.E."/>
        </authorList>
    </citation>
    <scope>NUCLEOTIDE SEQUENCE</scope>
</reference>
<dbReference type="SUPFAM" id="SSF53697">
    <property type="entry name" value="SIS domain"/>
    <property type="match status" value="1"/>
</dbReference>
<dbReference type="EMBL" id="UINC01231134">
    <property type="protein sequence ID" value="SVE63548.1"/>
    <property type="molecule type" value="Genomic_DNA"/>
</dbReference>
<accession>A0A383F5A6</accession>
<evidence type="ECO:0008006" key="2">
    <source>
        <dbReference type="Google" id="ProtNLM"/>
    </source>
</evidence>
<dbReference type="GO" id="GO:1901135">
    <property type="term" value="P:carbohydrate derivative metabolic process"/>
    <property type="evidence" value="ECO:0007669"/>
    <property type="project" value="InterPro"/>
</dbReference>
<gene>
    <name evidence="1" type="ORF">METZ01_LOCUS516402</name>
</gene>
<dbReference type="Gene3D" id="3.40.50.10490">
    <property type="entry name" value="Glucose-6-phosphate isomerase like protein, domain 1"/>
    <property type="match status" value="1"/>
</dbReference>
<proteinExistence type="predicted"/>
<protein>
    <recommendedName>
        <fullName evidence="2">SIS domain-containing protein</fullName>
    </recommendedName>
</protein>
<feature type="non-terminal residue" evidence="1">
    <location>
        <position position="1"/>
    </location>
</feature>
<evidence type="ECO:0000313" key="1">
    <source>
        <dbReference type="EMBL" id="SVE63548.1"/>
    </source>
</evidence>